<dbReference type="AlphaFoldDB" id="A0A066XPU0"/>
<evidence type="ECO:0000256" key="1">
    <source>
        <dbReference type="SAM" id="SignalP"/>
    </source>
</evidence>
<dbReference type="EMBL" id="JMSE01000487">
    <property type="protein sequence ID" value="KDN69669.1"/>
    <property type="molecule type" value="Genomic_DNA"/>
</dbReference>
<feature type="chain" id="PRO_5001630506" description="DUF7908 domain-containing protein" evidence="1">
    <location>
        <begin position="20"/>
        <end position="246"/>
    </location>
</feature>
<feature type="domain" description="DUF7908" evidence="2">
    <location>
        <begin position="48"/>
        <end position="168"/>
    </location>
</feature>
<keyword evidence="4" id="KW-1185">Reference proteome</keyword>
<dbReference type="Proteomes" id="UP000027238">
    <property type="component" value="Unassembled WGS sequence"/>
</dbReference>
<proteinExistence type="predicted"/>
<accession>A0A066XPU0</accession>
<evidence type="ECO:0000313" key="3">
    <source>
        <dbReference type="EMBL" id="KDN69669.1"/>
    </source>
</evidence>
<feature type="signal peptide" evidence="1">
    <location>
        <begin position="1"/>
        <end position="19"/>
    </location>
</feature>
<reference evidence="4" key="1">
    <citation type="journal article" date="2014" name="Genome Announc.">
        <title>Draft genome sequence of Colletotrichum sublineola, a destructive pathogen of cultivated sorghum.</title>
        <authorList>
            <person name="Baroncelli R."/>
            <person name="Sanz-Martin J.M."/>
            <person name="Rech G.E."/>
            <person name="Sukno S.A."/>
            <person name="Thon M.R."/>
        </authorList>
    </citation>
    <scope>NUCLEOTIDE SEQUENCE [LARGE SCALE GENOMIC DNA]</scope>
    <source>
        <strain evidence="4">TX430BB</strain>
    </source>
</reference>
<evidence type="ECO:0000313" key="4">
    <source>
        <dbReference type="Proteomes" id="UP000027238"/>
    </source>
</evidence>
<dbReference type="HOGENOM" id="CLU_1128994_0_0_1"/>
<dbReference type="OMA" id="ELIWANR"/>
<dbReference type="STRING" id="1173701.A0A066XPU0"/>
<organism evidence="3 4">
    <name type="scientific">Colletotrichum sublineola</name>
    <name type="common">Sorghum anthracnose fungus</name>
    <dbReference type="NCBI Taxonomy" id="1173701"/>
    <lineage>
        <taxon>Eukaryota</taxon>
        <taxon>Fungi</taxon>
        <taxon>Dikarya</taxon>
        <taxon>Ascomycota</taxon>
        <taxon>Pezizomycotina</taxon>
        <taxon>Sordariomycetes</taxon>
        <taxon>Hypocreomycetidae</taxon>
        <taxon>Glomerellales</taxon>
        <taxon>Glomerellaceae</taxon>
        <taxon>Colletotrichum</taxon>
        <taxon>Colletotrichum graminicola species complex</taxon>
    </lineage>
</organism>
<dbReference type="eggNOG" id="KOG3544">
    <property type="taxonomic scope" value="Eukaryota"/>
</dbReference>
<gene>
    <name evidence="3" type="ORF">CSUB01_00253</name>
</gene>
<dbReference type="InterPro" id="IPR057230">
    <property type="entry name" value="DUF7908"/>
</dbReference>
<sequence length="246" mass="25218">MVWIKQAAALAAASFSVVARAIVLPDPGPVGSAGNGPAPLSSISAVFADNLRTRQNRGGFLDIKPGPPVTGDCAVASTFMLNSLGELVIAGSVISMDLGMPFIPLRPVSTQGNVTGSFSLSNGELIWANRDFFSGRARFCQDANGQVFATFVDPAVAYPPGCVAVRLRSIVASSCQNGAAVSSPVTAAPQFAAPTTAAVVNGTLTLRPGLYTQADFASPSAASCRIVTESWIFGQTTLLPARVSGV</sequence>
<name>A0A066XPU0_COLSU</name>
<evidence type="ECO:0000259" key="2">
    <source>
        <dbReference type="Pfam" id="PF25485"/>
    </source>
</evidence>
<dbReference type="Pfam" id="PF25485">
    <property type="entry name" value="DUF7908"/>
    <property type="match status" value="1"/>
</dbReference>
<protein>
    <recommendedName>
        <fullName evidence="2">DUF7908 domain-containing protein</fullName>
    </recommendedName>
</protein>
<keyword evidence="1" id="KW-0732">Signal</keyword>
<dbReference type="OrthoDB" id="3563678at2759"/>
<comment type="caution">
    <text evidence="3">The sequence shown here is derived from an EMBL/GenBank/DDBJ whole genome shotgun (WGS) entry which is preliminary data.</text>
</comment>